<dbReference type="PANTHER" id="PTHR12546:SF57">
    <property type="entry name" value="OTOFERLIN B"/>
    <property type="match status" value="1"/>
</dbReference>
<dbReference type="CDD" id="cd04017">
    <property type="entry name" value="C2D_Ferlin"/>
    <property type="match status" value="1"/>
</dbReference>
<protein>
    <submittedName>
        <fullName evidence="8">Otoferlin</fullName>
    </submittedName>
</protein>
<dbReference type="CDD" id="cd04011">
    <property type="entry name" value="C2B_Ferlin"/>
    <property type="match status" value="1"/>
</dbReference>
<dbReference type="InterPro" id="IPR000008">
    <property type="entry name" value="C2_dom"/>
</dbReference>
<dbReference type="OrthoDB" id="270970at2759"/>
<dbReference type="SMART" id="SM00239">
    <property type="entry name" value="C2"/>
    <property type="match status" value="3"/>
</dbReference>
<organism evidence="8 9">
    <name type="scientific">Liparis tanakae</name>
    <name type="common">Tanaka's snailfish</name>
    <dbReference type="NCBI Taxonomy" id="230148"/>
    <lineage>
        <taxon>Eukaryota</taxon>
        <taxon>Metazoa</taxon>
        <taxon>Chordata</taxon>
        <taxon>Craniata</taxon>
        <taxon>Vertebrata</taxon>
        <taxon>Euteleostomi</taxon>
        <taxon>Actinopterygii</taxon>
        <taxon>Neopterygii</taxon>
        <taxon>Teleostei</taxon>
        <taxon>Neoteleostei</taxon>
        <taxon>Acanthomorphata</taxon>
        <taxon>Eupercaria</taxon>
        <taxon>Perciformes</taxon>
        <taxon>Cottioidei</taxon>
        <taxon>Cottales</taxon>
        <taxon>Liparidae</taxon>
        <taxon>Liparis</taxon>
    </lineage>
</organism>
<dbReference type="GO" id="GO:0048787">
    <property type="term" value="C:presynaptic active zone membrane"/>
    <property type="evidence" value="ECO:0007669"/>
    <property type="project" value="TreeGrafter"/>
</dbReference>
<feature type="domain" description="C2" evidence="7">
    <location>
        <begin position="39"/>
        <end position="160"/>
    </location>
</feature>
<reference evidence="8 9" key="1">
    <citation type="submission" date="2019-03" db="EMBL/GenBank/DDBJ databases">
        <title>First draft genome of Liparis tanakae, snailfish: a comprehensive survey of snailfish specific genes.</title>
        <authorList>
            <person name="Kim W."/>
            <person name="Song I."/>
            <person name="Jeong J.-H."/>
            <person name="Kim D."/>
            <person name="Kim S."/>
            <person name="Ryu S."/>
            <person name="Song J.Y."/>
            <person name="Lee S.K."/>
        </authorList>
    </citation>
    <scope>NUCLEOTIDE SEQUENCE [LARGE SCALE GENOMIC DNA]</scope>
    <source>
        <tissue evidence="8">Muscle</tissue>
    </source>
</reference>
<keyword evidence="5" id="KW-0472">Membrane</keyword>
<dbReference type="InterPro" id="IPR035892">
    <property type="entry name" value="C2_domain_sf"/>
</dbReference>
<dbReference type="PANTHER" id="PTHR12546">
    <property type="entry name" value="FER-1-LIKE"/>
    <property type="match status" value="1"/>
</dbReference>
<feature type="region of interest" description="Disordered" evidence="6">
    <location>
        <begin position="1128"/>
        <end position="1172"/>
    </location>
</feature>
<proteinExistence type="predicted"/>
<evidence type="ECO:0000313" key="9">
    <source>
        <dbReference type="Proteomes" id="UP000314294"/>
    </source>
</evidence>
<dbReference type="SMART" id="SM01202">
    <property type="entry name" value="FerI"/>
    <property type="match status" value="1"/>
</dbReference>
<evidence type="ECO:0000256" key="5">
    <source>
        <dbReference type="ARBA" id="ARBA00023136"/>
    </source>
</evidence>
<keyword evidence="4" id="KW-1133">Transmembrane helix</keyword>
<evidence type="ECO:0000256" key="3">
    <source>
        <dbReference type="ARBA" id="ARBA00022737"/>
    </source>
</evidence>
<dbReference type="InterPro" id="IPR037722">
    <property type="entry name" value="C2C_Ferlin"/>
</dbReference>
<keyword evidence="3" id="KW-0677">Repeat</keyword>
<dbReference type="GO" id="GO:0030672">
    <property type="term" value="C:synaptic vesicle membrane"/>
    <property type="evidence" value="ECO:0007669"/>
    <property type="project" value="TreeGrafter"/>
</dbReference>
<dbReference type="SMART" id="SM01201">
    <property type="entry name" value="FerB"/>
    <property type="match status" value="1"/>
</dbReference>
<comment type="caution">
    <text evidence="8">The sequence shown here is derived from an EMBL/GenBank/DDBJ whole genome shotgun (WGS) entry which is preliminary data.</text>
</comment>
<feature type="domain" description="C2" evidence="7">
    <location>
        <begin position="199"/>
        <end position="334"/>
    </location>
</feature>
<dbReference type="SUPFAM" id="SSF49562">
    <property type="entry name" value="C2 domain (Calcium/lipid-binding domain, CaLB)"/>
    <property type="match status" value="4"/>
</dbReference>
<dbReference type="EMBL" id="SRLO01000929">
    <property type="protein sequence ID" value="TNN44018.1"/>
    <property type="molecule type" value="Genomic_DNA"/>
</dbReference>
<dbReference type="InterPro" id="IPR037721">
    <property type="entry name" value="Ferlin"/>
</dbReference>
<evidence type="ECO:0000256" key="6">
    <source>
        <dbReference type="SAM" id="MobiDB-lite"/>
    </source>
</evidence>
<dbReference type="Gene3D" id="2.60.40.150">
    <property type="entry name" value="C2 domain"/>
    <property type="match status" value="3"/>
</dbReference>
<dbReference type="FunFam" id="2.60.40.150:FF:000034">
    <property type="entry name" value="otoferlin isoform X2"/>
    <property type="match status" value="1"/>
</dbReference>
<evidence type="ECO:0000259" key="7">
    <source>
        <dbReference type="PROSITE" id="PS50004"/>
    </source>
</evidence>
<dbReference type="GO" id="GO:0007009">
    <property type="term" value="P:plasma membrane organization"/>
    <property type="evidence" value="ECO:0007669"/>
    <property type="project" value="TreeGrafter"/>
</dbReference>
<evidence type="ECO:0000256" key="2">
    <source>
        <dbReference type="ARBA" id="ARBA00022692"/>
    </source>
</evidence>
<dbReference type="CDD" id="cd04018">
    <property type="entry name" value="C2C_Ferlin"/>
    <property type="match status" value="1"/>
</dbReference>
<comment type="subcellular location">
    <subcellularLocation>
        <location evidence="1">Membrane</location>
        <topology evidence="1">Single-pass membrane protein</topology>
    </subcellularLocation>
</comment>
<dbReference type="Pfam" id="PF00168">
    <property type="entry name" value="C2"/>
    <property type="match status" value="3"/>
</dbReference>
<dbReference type="AlphaFoldDB" id="A0A4Z2FS89"/>
<feature type="compositionally biased region" description="Basic residues" evidence="6">
    <location>
        <begin position="1155"/>
        <end position="1166"/>
    </location>
</feature>
<keyword evidence="9" id="KW-1185">Reference proteome</keyword>
<dbReference type="GO" id="GO:0005509">
    <property type="term" value="F:calcium ion binding"/>
    <property type="evidence" value="ECO:0007669"/>
    <property type="project" value="TreeGrafter"/>
</dbReference>
<keyword evidence="2" id="KW-0812">Transmembrane</keyword>
<sequence length="1233" mass="139600">MARLMSTERITHFQEEASFTVVDEPAILETEDLDRMFLGGGPDPDTISLASVTAVTTNISVTVVEARQLIGLNMDPMVCVEIGEDKKYTSMKESTNCPYYNEYFVFDFHVPPDVMFDKILKLSVIHSKNLLRSGTLVGSFKLDVGTIYFQPEHQFYHKWALLSDPEDISAGCKGYIKCDVTVVAKGDTIKTPHKANESDEDDIEGNLLIPEGVPAERQWARYYLKIYRAEGLPRMNTSIMANVKKAFIGENKDLVDPYVQVLFAGQKGKTSVQKSCYEPIWNEQIVFTEMFPPLCKRIKIQIRDSDKVNDVAIGTHFLDLRKISNDGDKGFLPTLGPAWVNMYGSTRTYTLMDEYQELNEGLGEGVSFRARLLISLGVEILDTSSPEISNATDVQLEGIPNISETATGKVEEFFLFGSFLEATMIDRKIGDKPINFEVTIGYYGNEIDGAAGPKSGKGKKGSGDEEETELIHNSSDEEMDDDGDLTSVATTPPMKPVVTDRNYFHLPYFERKPCIYIKSWWQDQRRRLYNANIIDNEDGLNDVQEIIKTEKTYPERRLRGVLEELSRGCSQFLSLANQDQNLSGRTKLDRERVKLCMSEVESIGQQAKAMRSQVKKSTVRDKVKLAQNFLTKLRFLAEEPQHSIPDVFLWMISNGKRIAYARVPSKDILYSTAEEETGKDCGKVKTIFLRIPGKKGFGPAGWTVQSKIEIYLWLGLTRQRKDYLNGLPNGFEENKLCKGPGMPCSPPISLTYMMKQIFQLRVHMYQARSLFAADSTGLSDPFARVFFSTQSQVTEVLAETLCPTWDQLLVFENVELFGEACELRDDPPIIVIELYDQDTVGKADFMGRTFAKPVVKMADEHYGPPRFPPQLEYYQIYRGNCTAGEMLAAFELLQIGPNGKADLPPIDGPTDMERGPILPVPLGIRPVLSKYRIEVLFWGLRDLKRVNLAQVDRPRVDIECAGKGIQSALIPNYKKNPNFSTLVKWFEVDLPENELLHPPLNIRVVDCRAFGRYTLVGSNAVPSLRKFIYRATDKQANNFTTSEEIVVVSMEPEPGFKKMDTVVKLDCGADAVVKVEDDDKDGKGKKKKRKKGEEIEEEELDQSMLDWWSKYFASIETLTEILKAQEATLSESEDKDDMDITDGGDIKPEDAPVKPPKRGKGKKDRRKQFDPFEKKKAKLDELKVYPKELESEFDNFEDWLHSFNLFRGKGGDDDDQNVTDEDRIVGKFKVRTE</sequence>
<name>A0A4Z2FS89_9TELE</name>
<dbReference type="InterPro" id="IPR012968">
    <property type="entry name" value="FerIin_dom"/>
</dbReference>
<feature type="region of interest" description="Disordered" evidence="6">
    <location>
        <begin position="451"/>
        <end position="483"/>
    </location>
</feature>
<gene>
    <name evidence="8" type="primary">otof_2</name>
    <name evidence="8" type="ORF">EYF80_045783</name>
</gene>
<accession>A0A4Z2FS89</accession>
<evidence type="ECO:0000313" key="8">
    <source>
        <dbReference type="EMBL" id="TNN44018.1"/>
    </source>
</evidence>
<dbReference type="GO" id="GO:0016082">
    <property type="term" value="P:synaptic vesicle priming"/>
    <property type="evidence" value="ECO:0007669"/>
    <property type="project" value="TreeGrafter"/>
</dbReference>
<evidence type="ECO:0000256" key="1">
    <source>
        <dbReference type="ARBA" id="ARBA00004167"/>
    </source>
</evidence>
<feature type="compositionally biased region" description="Acidic residues" evidence="6">
    <location>
        <begin position="1131"/>
        <end position="1142"/>
    </location>
</feature>
<dbReference type="Pfam" id="PF08151">
    <property type="entry name" value="FerI"/>
    <property type="match status" value="1"/>
</dbReference>
<dbReference type="FunFam" id="2.60.40.150:FF:000081">
    <property type="entry name" value="otoferlin isoform X1"/>
    <property type="match status" value="1"/>
</dbReference>
<feature type="domain" description="C2" evidence="7">
    <location>
        <begin position="914"/>
        <end position="1039"/>
    </location>
</feature>
<feature type="region of interest" description="Disordered" evidence="6">
    <location>
        <begin position="1077"/>
        <end position="1096"/>
    </location>
</feature>
<dbReference type="GO" id="GO:0035612">
    <property type="term" value="F:AP-2 adaptor complex binding"/>
    <property type="evidence" value="ECO:0007669"/>
    <property type="project" value="TreeGrafter"/>
</dbReference>
<evidence type="ECO:0000256" key="4">
    <source>
        <dbReference type="ARBA" id="ARBA00022989"/>
    </source>
</evidence>
<dbReference type="PROSITE" id="PS50004">
    <property type="entry name" value="C2"/>
    <property type="match status" value="4"/>
</dbReference>
<dbReference type="InterPro" id="IPR012561">
    <property type="entry name" value="Ferlin_B-domain"/>
</dbReference>
<feature type="domain" description="C2" evidence="7">
    <location>
        <begin position="742"/>
        <end position="867"/>
    </location>
</feature>
<dbReference type="InterPro" id="IPR037723">
    <property type="entry name" value="C2D_Ferlin"/>
</dbReference>
<dbReference type="Proteomes" id="UP000314294">
    <property type="component" value="Unassembled WGS sequence"/>
</dbReference>
<dbReference type="InterPro" id="IPR037720">
    <property type="entry name" value="C2B_Ferlin"/>
</dbReference>
<dbReference type="Pfam" id="PF08150">
    <property type="entry name" value="FerB"/>
    <property type="match status" value="1"/>
</dbReference>
<dbReference type="FunFam" id="2.60.40.150:FF:000089">
    <property type="entry name" value="otoferlin isoform X1"/>
    <property type="match status" value="1"/>
</dbReference>